<evidence type="ECO:0000313" key="9">
    <source>
        <dbReference type="Proteomes" id="UP000241238"/>
    </source>
</evidence>
<evidence type="ECO:0000256" key="3">
    <source>
        <dbReference type="ARBA" id="ARBA00022722"/>
    </source>
</evidence>
<dbReference type="InterPro" id="IPR038570">
    <property type="entry name" value="HicA_sf"/>
</dbReference>
<accession>A0ABM6U662</accession>
<evidence type="ECO:0000256" key="4">
    <source>
        <dbReference type="ARBA" id="ARBA00022759"/>
    </source>
</evidence>
<organism evidence="8 9">
    <name type="scientific">Fusobacterium varium ATCC 27725</name>
    <dbReference type="NCBI Taxonomy" id="469618"/>
    <lineage>
        <taxon>Bacteria</taxon>
        <taxon>Fusobacteriati</taxon>
        <taxon>Fusobacteriota</taxon>
        <taxon>Fusobacteriia</taxon>
        <taxon>Fusobacteriales</taxon>
        <taxon>Fusobacteriaceae</taxon>
        <taxon>Fusobacterium</taxon>
    </lineage>
</organism>
<evidence type="ECO:0000313" key="8">
    <source>
        <dbReference type="EMBL" id="AVQ31875.1"/>
    </source>
</evidence>
<comment type="similarity">
    <text evidence="1">Belongs to the HicA mRNA interferase family.</text>
</comment>
<evidence type="ECO:0000256" key="2">
    <source>
        <dbReference type="ARBA" id="ARBA00022649"/>
    </source>
</evidence>
<dbReference type="Pfam" id="PF07927">
    <property type="entry name" value="HicA_toxin"/>
    <property type="match status" value="1"/>
</dbReference>
<sequence>MGTNFKDLIRLLEKNGWKYDRTRGSHYIYVKDGRAIPVPRHNKDIKIGLYHKILKDAGVK</sequence>
<dbReference type="Gene3D" id="3.30.920.30">
    <property type="entry name" value="Hypothetical protein"/>
    <property type="match status" value="1"/>
</dbReference>
<keyword evidence="3" id="KW-0540">Nuclease</keyword>
<keyword evidence="4" id="KW-0255">Endonuclease</keyword>
<evidence type="ECO:0000256" key="6">
    <source>
        <dbReference type="ARBA" id="ARBA00022884"/>
    </source>
</evidence>
<dbReference type="Proteomes" id="UP000241238">
    <property type="component" value="Chromosome"/>
</dbReference>
<dbReference type="SUPFAM" id="SSF54786">
    <property type="entry name" value="YcfA/nrd intein domain"/>
    <property type="match status" value="1"/>
</dbReference>
<proteinExistence type="inferred from homology"/>
<keyword evidence="9" id="KW-1185">Reference proteome</keyword>
<keyword evidence="2" id="KW-1277">Toxin-antitoxin system</keyword>
<protein>
    <submittedName>
        <fullName evidence="8">Type II toxin-antitoxin system HicA family toxin</fullName>
    </submittedName>
</protein>
<keyword evidence="6" id="KW-0694">RNA-binding</keyword>
<gene>
    <name evidence="8" type="ORF">C4N18_11850</name>
</gene>
<dbReference type="RefSeq" id="WP_005948244.1">
    <property type="nucleotide sequence ID" value="NZ_CP028103.1"/>
</dbReference>
<dbReference type="GeneID" id="77468689"/>
<name>A0ABM6U662_FUSVA</name>
<dbReference type="InterPro" id="IPR012933">
    <property type="entry name" value="HicA_mRNA_interferase"/>
</dbReference>
<keyword evidence="7" id="KW-0346">Stress response</keyword>
<reference evidence="9" key="1">
    <citation type="journal article" date="2018" name="MSphere">
        <title>Fusobacterium Genomics Using MinION and Illumina Sequencing Enables Genome Completion and Correction.</title>
        <authorList>
            <person name="Todd S.M."/>
            <person name="Settlage R.E."/>
            <person name="Lahmers K.K."/>
            <person name="Slade D.J."/>
        </authorList>
    </citation>
    <scope>NUCLEOTIDE SEQUENCE [LARGE SCALE GENOMIC DNA]</scope>
    <source>
        <strain evidence="9">ATCC 27725</strain>
    </source>
</reference>
<evidence type="ECO:0000256" key="1">
    <source>
        <dbReference type="ARBA" id="ARBA00006620"/>
    </source>
</evidence>
<evidence type="ECO:0000256" key="7">
    <source>
        <dbReference type="ARBA" id="ARBA00023016"/>
    </source>
</evidence>
<keyword evidence="5" id="KW-0378">Hydrolase</keyword>
<dbReference type="EMBL" id="CP028103">
    <property type="protein sequence ID" value="AVQ31875.1"/>
    <property type="molecule type" value="Genomic_DNA"/>
</dbReference>
<evidence type="ECO:0000256" key="5">
    <source>
        <dbReference type="ARBA" id="ARBA00022801"/>
    </source>
</evidence>